<proteinExistence type="inferred from homology"/>
<dbReference type="Pfam" id="PF00443">
    <property type="entry name" value="UCH"/>
    <property type="match status" value="1"/>
</dbReference>
<comment type="catalytic activity">
    <reaction evidence="1">
        <text>Thiol-dependent hydrolysis of ester, thioester, amide, peptide and isopeptide bonds formed by the C-terminal Gly of ubiquitin (a 76-residue protein attached to proteins as an intracellular targeting signal).</text>
        <dbReference type="EC" id="3.4.19.12"/>
    </reaction>
</comment>
<dbReference type="GO" id="GO:0006508">
    <property type="term" value="P:proteolysis"/>
    <property type="evidence" value="ECO:0007669"/>
    <property type="project" value="UniProtKB-KW"/>
</dbReference>
<dbReference type="PROSITE" id="PS50235">
    <property type="entry name" value="USP_3"/>
    <property type="match status" value="1"/>
</dbReference>
<feature type="compositionally biased region" description="Basic and acidic residues" evidence="8">
    <location>
        <begin position="346"/>
        <end position="355"/>
    </location>
</feature>
<dbReference type="PANTHER" id="PTHR24006:SF758">
    <property type="entry name" value="UBIQUITIN CARBOXYL-TERMINAL HYDROLASE 36"/>
    <property type="match status" value="1"/>
</dbReference>
<feature type="region of interest" description="Disordered" evidence="8">
    <location>
        <begin position="319"/>
        <end position="369"/>
    </location>
</feature>
<reference evidence="10 11" key="2">
    <citation type="submission" date="2016-08" db="EMBL/GenBank/DDBJ databases">
        <title>Pervasive Adenine N6-methylation of Active Genes in Fungi.</title>
        <authorList>
            <consortium name="DOE Joint Genome Institute"/>
            <person name="Mondo S.J."/>
            <person name="Dannebaum R.O."/>
            <person name="Kuo R.C."/>
            <person name="Labutti K."/>
            <person name="Haridas S."/>
            <person name="Kuo A."/>
            <person name="Salamov A."/>
            <person name="Ahrendt S.R."/>
            <person name="Lipzen A."/>
            <person name="Sullivan W."/>
            <person name="Andreopoulos W.B."/>
            <person name="Clum A."/>
            <person name="Lindquist E."/>
            <person name="Daum C."/>
            <person name="Ramamoorthy G.K."/>
            <person name="Gryganskyi A."/>
            <person name="Culley D."/>
            <person name="Magnuson J.K."/>
            <person name="James T.Y."/>
            <person name="O'Malley M.A."/>
            <person name="Stajich J.E."/>
            <person name="Spatafora J.W."/>
            <person name="Visel A."/>
            <person name="Grigoriev I.V."/>
        </authorList>
    </citation>
    <scope>NUCLEOTIDE SEQUENCE [LARGE SCALE GENOMIC DNA]</scope>
    <source>
        <strain evidence="10 11">S4</strain>
    </source>
</reference>
<feature type="domain" description="USP" evidence="9">
    <location>
        <begin position="1"/>
        <end position="256"/>
    </location>
</feature>
<feature type="compositionally biased region" description="Basic and acidic residues" evidence="8">
    <location>
        <begin position="319"/>
        <end position="338"/>
    </location>
</feature>
<dbReference type="PANTHER" id="PTHR24006">
    <property type="entry name" value="UBIQUITIN CARBOXYL-TERMINAL HYDROLASE"/>
    <property type="match status" value="1"/>
</dbReference>
<dbReference type="GO" id="GO:0016579">
    <property type="term" value="P:protein deubiquitination"/>
    <property type="evidence" value="ECO:0007669"/>
    <property type="project" value="InterPro"/>
</dbReference>
<dbReference type="GO" id="GO:0004843">
    <property type="term" value="F:cysteine-type deubiquitinase activity"/>
    <property type="evidence" value="ECO:0007669"/>
    <property type="project" value="UniProtKB-EC"/>
</dbReference>
<evidence type="ECO:0000256" key="3">
    <source>
        <dbReference type="ARBA" id="ARBA00012759"/>
    </source>
</evidence>
<gene>
    <name evidence="10" type="ORF">BCR32DRAFT_307993</name>
</gene>
<dbReference type="GO" id="GO:0005829">
    <property type="term" value="C:cytosol"/>
    <property type="evidence" value="ECO:0007669"/>
    <property type="project" value="TreeGrafter"/>
</dbReference>
<sequence length="384" mass="44342">MMCELEKHVSMALGSGKDSVVPRSIASRIKNIAKHMRIGRQEDAHEFLRFVIEGLQNSVLHNRIKETNMIYQIFGGYLQSQVKCLECKYNSNTFDPCLDLSLDIKGCDSVKRALELFIKPEILSKGNKYKCSRCKKLTNAQKQITIYQAPMVLTIQLKRFDFARSFYGGGKIGKVVNFDEVLNLGPYMSKSHREIPIYRLYAVLVHYGGSCNSGHYYCFVKNSNGIWYEMNDSSVSQVSLKTVLKQPAYLLFYVRDPSSINKMPTKINKQQESDNIENIDHNNKLHNVNNIVKKRKLEEISKEVKKEVKKPILKSSKLDEELKKLNNKEKQEEPETKKIKLNNDNNKNKIEESNKKSNNSIEELSVPISRKKLKKLKKEKLLEK</sequence>
<comment type="similarity">
    <text evidence="2">Belongs to the peptidase C19 family.</text>
</comment>
<evidence type="ECO:0000256" key="6">
    <source>
        <dbReference type="ARBA" id="ARBA00022801"/>
    </source>
</evidence>
<dbReference type="GO" id="GO:0005634">
    <property type="term" value="C:nucleus"/>
    <property type="evidence" value="ECO:0007669"/>
    <property type="project" value="TreeGrafter"/>
</dbReference>
<dbReference type="InterPro" id="IPR001394">
    <property type="entry name" value="Peptidase_C19_UCH"/>
</dbReference>
<dbReference type="InterPro" id="IPR028889">
    <property type="entry name" value="USP"/>
</dbReference>
<dbReference type="EC" id="3.4.19.12" evidence="3"/>
<dbReference type="InterPro" id="IPR018200">
    <property type="entry name" value="USP_CS"/>
</dbReference>
<evidence type="ECO:0000256" key="2">
    <source>
        <dbReference type="ARBA" id="ARBA00009085"/>
    </source>
</evidence>
<dbReference type="Proteomes" id="UP000193944">
    <property type="component" value="Unassembled WGS sequence"/>
</dbReference>
<evidence type="ECO:0000256" key="1">
    <source>
        <dbReference type="ARBA" id="ARBA00000707"/>
    </source>
</evidence>
<evidence type="ECO:0000313" key="10">
    <source>
        <dbReference type="EMBL" id="ORX62482.1"/>
    </source>
</evidence>
<dbReference type="InterPro" id="IPR038765">
    <property type="entry name" value="Papain-like_cys_pep_sf"/>
</dbReference>
<dbReference type="STRING" id="1754192.A0A1Y1VPF0"/>
<evidence type="ECO:0000313" key="11">
    <source>
        <dbReference type="Proteomes" id="UP000193944"/>
    </source>
</evidence>
<dbReference type="PROSITE" id="PS00973">
    <property type="entry name" value="USP_2"/>
    <property type="match status" value="1"/>
</dbReference>
<dbReference type="OrthoDB" id="420187at2759"/>
<evidence type="ECO:0000256" key="7">
    <source>
        <dbReference type="ARBA" id="ARBA00022807"/>
    </source>
</evidence>
<organism evidence="10 11">
    <name type="scientific">Anaeromyces robustus</name>
    <dbReference type="NCBI Taxonomy" id="1754192"/>
    <lineage>
        <taxon>Eukaryota</taxon>
        <taxon>Fungi</taxon>
        <taxon>Fungi incertae sedis</taxon>
        <taxon>Chytridiomycota</taxon>
        <taxon>Chytridiomycota incertae sedis</taxon>
        <taxon>Neocallimastigomycetes</taxon>
        <taxon>Neocallimastigales</taxon>
        <taxon>Neocallimastigaceae</taxon>
        <taxon>Anaeromyces</taxon>
    </lineage>
</organism>
<dbReference type="AlphaFoldDB" id="A0A1Y1VPF0"/>
<accession>A0A1Y1VPF0</accession>
<evidence type="ECO:0000256" key="4">
    <source>
        <dbReference type="ARBA" id="ARBA00022670"/>
    </source>
</evidence>
<protein>
    <recommendedName>
        <fullName evidence="3">ubiquitinyl hydrolase 1</fullName>
        <ecNumber evidence="3">3.4.19.12</ecNumber>
    </recommendedName>
</protein>
<evidence type="ECO:0000256" key="5">
    <source>
        <dbReference type="ARBA" id="ARBA00022786"/>
    </source>
</evidence>
<dbReference type="SUPFAM" id="SSF54001">
    <property type="entry name" value="Cysteine proteinases"/>
    <property type="match status" value="1"/>
</dbReference>
<dbReference type="Gene3D" id="3.90.70.10">
    <property type="entry name" value="Cysteine proteinases"/>
    <property type="match status" value="1"/>
</dbReference>
<feature type="compositionally biased region" description="Low complexity" evidence="8">
    <location>
        <begin position="356"/>
        <end position="365"/>
    </location>
</feature>
<dbReference type="EMBL" id="MCFG01000682">
    <property type="protein sequence ID" value="ORX62482.1"/>
    <property type="molecule type" value="Genomic_DNA"/>
</dbReference>
<feature type="non-terminal residue" evidence="10">
    <location>
        <position position="384"/>
    </location>
</feature>
<name>A0A1Y1VPF0_9FUNG</name>
<keyword evidence="7" id="KW-0788">Thiol protease</keyword>
<keyword evidence="4" id="KW-0645">Protease</keyword>
<reference evidence="10 11" key="1">
    <citation type="submission" date="2016-08" db="EMBL/GenBank/DDBJ databases">
        <title>A Parts List for Fungal Cellulosomes Revealed by Comparative Genomics.</title>
        <authorList>
            <consortium name="DOE Joint Genome Institute"/>
            <person name="Haitjema C.H."/>
            <person name="Gilmore S.P."/>
            <person name="Henske J.K."/>
            <person name="Solomon K.V."/>
            <person name="De Groot R."/>
            <person name="Kuo A."/>
            <person name="Mondo S.J."/>
            <person name="Salamov A.A."/>
            <person name="Labutti K."/>
            <person name="Zhao Z."/>
            <person name="Chiniquy J."/>
            <person name="Barry K."/>
            <person name="Brewer H.M."/>
            <person name="Purvine S.O."/>
            <person name="Wright A.T."/>
            <person name="Boxma B."/>
            <person name="Van Alen T."/>
            <person name="Hackstein J.H."/>
            <person name="Baker S.E."/>
            <person name="Grigoriev I.V."/>
            <person name="O'Malley M.A."/>
        </authorList>
    </citation>
    <scope>NUCLEOTIDE SEQUENCE [LARGE SCALE GENOMIC DNA]</scope>
    <source>
        <strain evidence="10 11">S4</strain>
    </source>
</reference>
<dbReference type="InterPro" id="IPR050164">
    <property type="entry name" value="Peptidase_C19"/>
</dbReference>
<keyword evidence="5" id="KW-0833">Ubl conjugation pathway</keyword>
<comment type="caution">
    <text evidence="10">The sequence shown here is derived from an EMBL/GenBank/DDBJ whole genome shotgun (WGS) entry which is preliminary data.</text>
</comment>
<evidence type="ECO:0000256" key="8">
    <source>
        <dbReference type="SAM" id="MobiDB-lite"/>
    </source>
</evidence>
<keyword evidence="11" id="KW-1185">Reference proteome</keyword>
<evidence type="ECO:0000259" key="9">
    <source>
        <dbReference type="PROSITE" id="PS50235"/>
    </source>
</evidence>
<keyword evidence="6" id="KW-0378">Hydrolase</keyword>